<reference evidence="1 2" key="1">
    <citation type="submission" date="2016-01" db="EMBL/GenBank/DDBJ databases">
        <title>Draft genome of the antarctic isolate Shewanella frigidimarina Ag06-30.</title>
        <authorList>
            <person name="Parmeciano Di Noto G."/>
            <person name="Vazquez S."/>
            <person name="Mac Cormack W."/>
            <person name="Iriarte A."/>
            <person name="Quiroga C."/>
        </authorList>
    </citation>
    <scope>NUCLEOTIDE SEQUENCE [LARGE SCALE GENOMIC DNA]</scope>
    <source>
        <strain evidence="1 2">Ag06-30</strain>
    </source>
</reference>
<protein>
    <recommendedName>
        <fullName evidence="3">DUF3530 domain-containing protein</fullName>
    </recommendedName>
</protein>
<comment type="caution">
    <text evidence="1">The sequence shown here is derived from an EMBL/GenBank/DDBJ whole genome shotgun (WGS) entry which is preliminary data.</text>
</comment>
<proteinExistence type="predicted"/>
<dbReference type="Pfam" id="PF12048">
    <property type="entry name" value="DUF3530"/>
    <property type="match status" value="1"/>
</dbReference>
<evidence type="ECO:0000313" key="1">
    <source>
        <dbReference type="EMBL" id="KVX01780.1"/>
    </source>
</evidence>
<accession>A0A125BEG9</accession>
<sequence>MPCISGHCFYSPLYIKLTALWFHSLEVMVQLGQFSQLLIVTISILLAAPSAKAQQPYGHLPADEIKFITIDGKQTEVLVRSWQSKKHFGSAMIIAASDTDADAAGLASYLRTNINARGWASISLTPAKGLYRPNYATKPEEVTKAGTEQLQLTSNKSTPKYESSQLLELRNFQQSNLNEALNQLTSTTSLFPGGKILIVIDDTAGMVTNLLYDKKIPTPDVLVIVNAYREFEYLIDPQSQRKSIAEQLVTMSIPILDIQSADAHPNSIEQAPTRLNHNQVKPAKYYRQYQMSLDLSSPSGWEEALDQIEGFSRTVIGR</sequence>
<evidence type="ECO:0008006" key="3">
    <source>
        <dbReference type="Google" id="ProtNLM"/>
    </source>
</evidence>
<gene>
    <name evidence="1" type="ORF">AWJ07_04160</name>
</gene>
<dbReference type="EMBL" id="LRDC01000018">
    <property type="protein sequence ID" value="KVX01780.1"/>
    <property type="molecule type" value="Genomic_DNA"/>
</dbReference>
<organism evidence="1">
    <name type="scientific">Shewanella frigidimarina</name>
    <dbReference type="NCBI Taxonomy" id="56812"/>
    <lineage>
        <taxon>Bacteria</taxon>
        <taxon>Pseudomonadati</taxon>
        <taxon>Pseudomonadota</taxon>
        <taxon>Gammaproteobacteria</taxon>
        <taxon>Alteromonadales</taxon>
        <taxon>Shewanellaceae</taxon>
        <taxon>Shewanella</taxon>
    </lineage>
</organism>
<dbReference type="RefSeq" id="WP_059745686.1">
    <property type="nucleotide sequence ID" value="NZ_LRDC01000018.1"/>
</dbReference>
<dbReference type="InterPro" id="IPR022529">
    <property type="entry name" value="DUF3530"/>
</dbReference>
<dbReference type="AlphaFoldDB" id="A0A125BEG9"/>
<evidence type="ECO:0000313" key="2">
    <source>
        <dbReference type="Proteomes" id="UP000055702"/>
    </source>
</evidence>
<name>A0A125BEG9_SHEFR</name>
<dbReference type="Proteomes" id="UP000055702">
    <property type="component" value="Unassembled WGS sequence"/>
</dbReference>